<feature type="region of interest" description="Disordered" evidence="1">
    <location>
        <begin position="139"/>
        <end position="333"/>
    </location>
</feature>
<reference evidence="3" key="2">
    <citation type="submission" date="2022-10" db="EMBL/GenBank/DDBJ databases">
        <authorList>
            <consortium name="ENA_rothamsted_submissions"/>
            <consortium name="culmorum"/>
            <person name="King R."/>
        </authorList>
    </citation>
    <scope>NUCLEOTIDE SEQUENCE</scope>
</reference>
<dbReference type="OrthoDB" id="513595at2759"/>
<accession>A0A9N9WTL8</accession>
<reference evidence="3" key="1">
    <citation type="submission" date="2022-01" db="EMBL/GenBank/DDBJ databases">
        <authorList>
            <person name="King R."/>
        </authorList>
    </citation>
    <scope>NUCLEOTIDE SEQUENCE</scope>
</reference>
<organism evidence="3 4">
    <name type="scientific">Chironomus riparius</name>
    <dbReference type="NCBI Taxonomy" id="315576"/>
    <lineage>
        <taxon>Eukaryota</taxon>
        <taxon>Metazoa</taxon>
        <taxon>Ecdysozoa</taxon>
        <taxon>Arthropoda</taxon>
        <taxon>Hexapoda</taxon>
        <taxon>Insecta</taxon>
        <taxon>Pterygota</taxon>
        <taxon>Neoptera</taxon>
        <taxon>Endopterygota</taxon>
        <taxon>Diptera</taxon>
        <taxon>Nematocera</taxon>
        <taxon>Chironomoidea</taxon>
        <taxon>Chironomidae</taxon>
        <taxon>Chironominae</taxon>
        <taxon>Chironomus</taxon>
    </lineage>
</organism>
<feature type="compositionally biased region" description="Polar residues" evidence="1">
    <location>
        <begin position="224"/>
        <end position="235"/>
    </location>
</feature>
<feature type="compositionally biased region" description="Basic and acidic residues" evidence="1">
    <location>
        <begin position="450"/>
        <end position="462"/>
    </location>
</feature>
<evidence type="ECO:0000313" key="4">
    <source>
        <dbReference type="Proteomes" id="UP001153620"/>
    </source>
</evidence>
<sequence length="479" mass="55014">MGRDGDRQSRFGPPNTYKSSNSAVPLMSLKSGMARNSYGDNIFPTQNFGSSMPNYKTPEQLAFDSEFKKWEKSFEDWKRAYANHPDRVAYREYEKKFLDVREKLMEKRKQIYNEGPGPATNSFDNFLSAADAMANSILSKFGDAPPQKDFRDDDQYRGGYSRGNNRDEMYGQGKSGSYGRNDSYGGRSGSFDRNFGTNDRSFAGNDRSFGGNDRSFAGNDRSFGGNNRSFGSNDRNFNDRKGNDKGFGINDRGFSGNDRNFGRNSSREDQRGGRDTNQREGRDRRGLGFSNRRDNFGKGGVRDRQNDRNRGDRFDRQTRKPTQEQINKELNRRDVYPNTRWNLILKDSRPPLVGKRAKKVNNKIQKVIEKKRAIAAGEVPLEDLPFSEKVDKMFEMAQKAEIPKLLPGSAKRRLNNIKKKNDADITSDERKFLAYCDYVNVKRQKYFDEKKKREEEEAKLKAENPSVNQEPMDQEPSQS</sequence>
<dbReference type="AlphaFoldDB" id="A0A9N9WTL8"/>
<feature type="region of interest" description="Disordered" evidence="1">
    <location>
        <begin position="450"/>
        <end position="479"/>
    </location>
</feature>
<feature type="compositionally biased region" description="Basic and acidic residues" evidence="1">
    <location>
        <begin position="146"/>
        <end position="156"/>
    </location>
</feature>
<feature type="domain" description="YLPM1-like spectrin repeat" evidence="2">
    <location>
        <begin position="54"/>
        <end position="111"/>
    </location>
</feature>
<evidence type="ECO:0000313" key="3">
    <source>
        <dbReference type="EMBL" id="CAG9804774.1"/>
    </source>
</evidence>
<feature type="region of interest" description="Disordered" evidence="1">
    <location>
        <begin position="1"/>
        <end position="24"/>
    </location>
</feature>
<keyword evidence="4" id="KW-1185">Reference proteome</keyword>
<protein>
    <recommendedName>
        <fullName evidence="2">YLPM1-like spectrin repeat domain-containing protein</fullName>
    </recommendedName>
</protein>
<gene>
    <name evidence="3" type="ORF">CHIRRI_LOCUS7653</name>
</gene>
<evidence type="ECO:0000259" key="2">
    <source>
        <dbReference type="Pfam" id="PF26583"/>
    </source>
</evidence>
<dbReference type="Proteomes" id="UP001153620">
    <property type="component" value="Chromosome 2"/>
</dbReference>
<proteinExistence type="predicted"/>
<feature type="compositionally biased region" description="Polar residues" evidence="1">
    <location>
        <begin position="465"/>
        <end position="479"/>
    </location>
</feature>
<name>A0A9N9WTL8_9DIPT</name>
<evidence type="ECO:0000256" key="1">
    <source>
        <dbReference type="SAM" id="MobiDB-lite"/>
    </source>
</evidence>
<dbReference type="EMBL" id="OU895878">
    <property type="protein sequence ID" value="CAG9804774.1"/>
    <property type="molecule type" value="Genomic_DNA"/>
</dbReference>
<dbReference type="Pfam" id="PF26583">
    <property type="entry name" value="Spectrin_YLPM1"/>
    <property type="match status" value="1"/>
</dbReference>
<feature type="compositionally biased region" description="Basic and acidic residues" evidence="1">
    <location>
        <begin position="265"/>
        <end position="333"/>
    </location>
</feature>
<dbReference type="InterPro" id="IPR058903">
    <property type="entry name" value="Spectrin_YLPM1-like"/>
</dbReference>